<feature type="transmembrane region" description="Helical" evidence="8">
    <location>
        <begin position="195"/>
        <end position="220"/>
    </location>
</feature>
<dbReference type="GO" id="GO:0005886">
    <property type="term" value="C:plasma membrane"/>
    <property type="evidence" value="ECO:0007669"/>
    <property type="project" value="UniProtKB-SubCell"/>
</dbReference>
<feature type="transmembrane region" description="Helical" evidence="8">
    <location>
        <begin position="20"/>
        <end position="40"/>
    </location>
</feature>
<keyword evidence="7 8" id="KW-0472">Membrane</keyword>
<dbReference type="PANTHER" id="PTHR31611:SF0">
    <property type="entry name" value="HIGH-AFFINITY NICKEL TRANSPORT PROTEIN NIC1"/>
    <property type="match status" value="1"/>
</dbReference>
<accession>A0A5C3QL17</accession>
<evidence type="ECO:0000256" key="1">
    <source>
        <dbReference type="ARBA" id="ARBA00004127"/>
    </source>
</evidence>
<dbReference type="Proteomes" id="UP000305067">
    <property type="component" value="Unassembled WGS sequence"/>
</dbReference>
<dbReference type="STRING" id="1884261.A0A5C3QL17"/>
<evidence type="ECO:0000256" key="6">
    <source>
        <dbReference type="ARBA" id="ARBA00022989"/>
    </source>
</evidence>
<dbReference type="OrthoDB" id="5197598at2759"/>
<reference evidence="9 10" key="1">
    <citation type="journal article" date="2019" name="Nat. Ecol. Evol.">
        <title>Megaphylogeny resolves global patterns of mushroom evolution.</title>
        <authorList>
            <person name="Varga T."/>
            <person name="Krizsan K."/>
            <person name="Foldi C."/>
            <person name="Dima B."/>
            <person name="Sanchez-Garcia M."/>
            <person name="Sanchez-Ramirez S."/>
            <person name="Szollosi G.J."/>
            <person name="Szarkandi J.G."/>
            <person name="Papp V."/>
            <person name="Albert L."/>
            <person name="Andreopoulos W."/>
            <person name="Angelini C."/>
            <person name="Antonin V."/>
            <person name="Barry K.W."/>
            <person name="Bougher N.L."/>
            <person name="Buchanan P."/>
            <person name="Buyck B."/>
            <person name="Bense V."/>
            <person name="Catcheside P."/>
            <person name="Chovatia M."/>
            <person name="Cooper J."/>
            <person name="Damon W."/>
            <person name="Desjardin D."/>
            <person name="Finy P."/>
            <person name="Geml J."/>
            <person name="Haridas S."/>
            <person name="Hughes K."/>
            <person name="Justo A."/>
            <person name="Karasinski D."/>
            <person name="Kautmanova I."/>
            <person name="Kiss B."/>
            <person name="Kocsube S."/>
            <person name="Kotiranta H."/>
            <person name="LaButti K.M."/>
            <person name="Lechner B.E."/>
            <person name="Liimatainen K."/>
            <person name="Lipzen A."/>
            <person name="Lukacs Z."/>
            <person name="Mihaltcheva S."/>
            <person name="Morgado L.N."/>
            <person name="Niskanen T."/>
            <person name="Noordeloos M.E."/>
            <person name="Ohm R.A."/>
            <person name="Ortiz-Santana B."/>
            <person name="Ovrebo C."/>
            <person name="Racz N."/>
            <person name="Riley R."/>
            <person name="Savchenko A."/>
            <person name="Shiryaev A."/>
            <person name="Soop K."/>
            <person name="Spirin V."/>
            <person name="Szebenyi C."/>
            <person name="Tomsovsky M."/>
            <person name="Tulloss R.E."/>
            <person name="Uehling J."/>
            <person name="Grigoriev I.V."/>
            <person name="Vagvolgyi C."/>
            <person name="Papp T."/>
            <person name="Martin F.M."/>
            <person name="Miettinen O."/>
            <person name="Hibbett D.S."/>
            <person name="Nagy L.G."/>
        </authorList>
    </citation>
    <scope>NUCLEOTIDE SEQUENCE [LARGE SCALE GENOMIC DNA]</scope>
    <source>
        <strain evidence="9 10">CBS 309.79</strain>
    </source>
</reference>
<keyword evidence="6 8" id="KW-1133">Transmembrane helix</keyword>
<comment type="subcellular location">
    <subcellularLocation>
        <location evidence="8">Cell membrane</location>
        <topology evidence="8">Multi-pass membrane protein</topology>
    </subcellularLocation>
    <subcellularLocation>
        <location evidence="1">Endomembrane system</location>
        <topology evidence="1">Multi-pass membrane protein</topology>
    </subcellularLocation>
</comment>
<evidence type="ECO:0000256" key="8">
    <source>
        <dbReference type="RuleBase" id="RU362101"/>
    </source>
</evidence>
<name>A0A5C3QL17_9AGAR</name>
<dbReference type="Pfam" id="PF03824">
    <property type="entry name" value="NicO"/>
    <property type="match status" value="1"/>
</dbReference>
<evidence type="ECO:0000256" key="3">
    <source>
        <dbReference type="ARBA" id="ARBA00022448"/>
    </source>
</evidence>
<gene>
    <name evidence="9" type="ORF">BDV98DRAFT_565868</name>
</gene>
<proteinExistence type="inferred from homology"/>
<evidence type="ECO:0000313" key="10">
    <source>
        <dbReference type="Proteomes" id="UP000305067"/>
    </source>
</evidence>
<dbReference type="AlphaFoldDB" id="A0A5C3QL17"/>
<organism evidence="9 10">
    <name type="scientific">Pterulicium gracile</name>
    <dbReference type="NCBI Taxonomy" id="1884261"/>
    <lineage>
        <taxon>Eukaryota</taxon>
        <taxon>Fungi</taxon>
        <taxon>Dikarya</taxon>
        <taxon>Basidiomycota</taxon>
        <taxon>Agaricomycotina</taxon>
        <taxon>Agaricomycetes</taxon>
        <taxon>Agaricomycetidae</taxon>
        <taxon>Agaricales</taxon>
        <taxon>Pleurotineae</taxon>
        <taxon>Pterulaceae</taxon>
        <taxon>Pterulicium</taxon>
    </lineage>
</organism>
<evidence type="ECO:0000256" key="2">
    <source>
        <dbReference type="ARBA" id="ARBA00010892"/>
    </source>
</evidence>
<evidence type="ECO:0000313" key="9">
    <source>
        <dbReference type="EMBL" id="TFL02472.1"/>
    </source>
</evidence>
<keyword evidence="10" id="KW-1185">Reference proteome</keyword>
<feature type="transmembrane region" description="Helical" evidence="8">
    <location>
        <begin position="316"/>
        <end position="344"/>
    </location>
</feature>
<feature type="transmembrane region" description="Helical" evidence="8">
    <location>
        <begin position="123"/>
        <end position="148"/>
    </location>
</feature>
<protein>
    <recommendedName>
        <fullName evidence="8">Nickel/cobalt efflux system</fullName>
    </recommendedName>
</protein>
<evidence type="ECO:0000256" key="4">
    <source>
        <dbReference type="ARBA" id="ARBA00022596"/>
    </source>
</evidence>
<dbReference type="InterPro" id="IPR004688">
    <property type="entry name" value="Ni/Co_transpt"/>
</dbReference>
<feature type="transmembrane region" description="Helical" evidence="8">
    <location>
        <begin position="84"/>
        <end position="111"/>
    </location>
</feature>
<keyword evidence="5 8" id="KW-0812">Transmembrane</keyword>
<keyword evidence="3 8" id="KW-0813">Transport</keyword>
<feature type="transmembrane region" description="Helical" evidence="8">
    <location>
        <begin position="232"/>
        <end position="255"/>
    </location>
</feature>
<sequence>MMSLSLAHDRKLTIFGRSLVMLVSEVVVNVVLWVAAAILWHRAEGHLLNLAVLAWTLGLRHALDADHISAIDNATRSLIGLGQLPVTCGLFFSLGHSTIVVTFIIAIAISVDVADKVDRVGSVGGIIGAAVSGSFLFLIGLANSVILYKIIRERRQKVQSTEAEEQNFTTEIQKNTLLMKIFGPVLTFVDKPWKLFVVGLLFGLGFDTASSIALLAVSAIANGRAEHSAEIIILPLLFTAGMTLVDSLDSVLMLYSYAGIEIQTSWAIYEKSRGHLAASDAEAINYGSMDSPTSGVPGSDHDAEAPRVVQGGKRRVISGLSIILTAMSIAVAFSISIITFMGLIGEECARCREAAETDDGTGGGLAGSWWRFWAAANENSQWIGTGIVAAFIVVVIGYYALRWQVRRTQRQRPVQLP</sequence>
<dbReference type="GO" id="GO:0015099">
    <property type="term" value="F:nickel cation transmembrane transporter activity"/>
    <property type="evidence" value="ECO:0007669"/>
    <property type="project" value="UniProtKB-UniRule"/>
</dbReference>
<feature type="transmembrane region" description="Helical" evidence="8">
    <location>
        <begin position="382"/>
        <end position="401"/>
    </location>
</feature>
<dbReference type="GO" id="GO:0012505">
    <property type="term" value="C:endomembrane system"/>
    <property type="evidence" value="ECO:0007669"/>
    <property type="project" value="UniProtKB-SubCell"/>
</dbReference>
<dbReference type="PANTHER" id="PTHR31611">
    <property type="entry name" value="HIGH-AFFINITY NICKEL TRANSPORT PROTEIN NIC1"/>
    <property type="match status" value="1"/>
</dbReference>
<evidence type="ECO:0000256" key="5">
    <source>
        <dbReference type="ARBA" id="ARBA00022692"/>
    </source>
</evidence>
<keyword evidence="4" id="KW-0533">Nickel</keyword>
<dbReference type="EMBL" id="ML178822">
    <property type="protein sequence ID" value="TFL02472.1"/>
    <property type="molecule type" value="Genomic_DNA"/>
</dbReference>
<comment type="similarity">
    <text evidence="2 8">Belongs to the NiCoT transporter (TC 2.A.52) family.</text>
</comment>
<dbReference type="InterPro" id="IPR011541">
    <property type="entry name" value="Ni/Co_transpt_high_affinity"/>
</dbReference>
<evidence type="ECO:0000256" key="7">
    <source>
        <dbReference type="ARBA" id="ARBA00023136"/>
    </source>
</evidence>